<dbReference type="Pfam" id="PF13231">
    <property type="entry name" value="PMT_2"/>
    <property type="match status" value="1"/>
</dbReference>
<evidence type="ECO:0000256" key="2">
    <source>
        <dbReference type="ARBA" id="ARBA00022475"/>
    </source>
</evidence>
<feature type="transmembrane region" description="Helical" evidence="9">
    <location>
        <begin position="12"/>
        <end position="32"/>
    </location>
</feature>
<dbReference type="PANTHER" id="PTHR33908">
    <property type="entry name" value="MANNOSYLTRANSFERASE YKCB-RELATED"/>
    <property type="match status" value="1"/>
</dbReference>
<feature type="transmembrane region" description="Helical" evidence="9">
    <location>
        <begin position="359"/>
        <end position="385"/>
    </location>
</feature>
<name>A0ABW0QQT4_9GAMM</name>
<keyword evidence="3 11" id="KW-0328">Glycosyltransferase</keyword>
<evidence type="ECO:0000256" key="5">
    <source>
        <dbReference type="ARBA" id="ARBA00022692"/>
    </source>
</evidence>
<comment type="subcellular location">
    <subcellularLocation>
        <location evidence="1">Cell membrane</location>
        <topology evidence="1">Multi-pass membrane protein</topology>
    </subcellularLocation>
</comment>
<reference evidence="12" key="1">
    <citation type="journal article" date="2019" name="Int. J. Syst. Evol. Microbiol.">
        <title>The Global Catalogue of Microorganisms (GCM) 10K type strain sequencing project: providing services to taxonomists for standard genome sequencing and annotation.</title>
        <authorList>
            <consortium name="The Broad Institute Genomics Platform"/>
            <consortium name="The Broad Institute Genome Sequencing Center for Infectious Disease"/>
            <person name="Wu L."/>
            <person name="Ma J."/>
        </authorList>
    </citation>
    <scope>NUCLEOTIDE SEQUENCE [LARGE SCALE GENOMIC DNA]</scope>
    <source>
        <strain evidence="12">CGMCC 1.16619</strain>
    </source>
</reference>
<keyword evidence="4 11" id="KW-0808">Transferase</keyword>
<evidence type="ECO:0000256" key="7">
    <source>
        <dbReference type="ARBA" id="ARBA00023136"/>
    </source>
</evidence>
<keyword evidence="5 9" id="KW-0812">Transmembrane</keyword>
<evidence type="ECO:0000256" key="1">
    <source>
        <dbReference type="ARBA" id="ARBA00004651"/>
    </source>
</evidence>
<evidence type="ECO:0000256" key="8">
    <source>
        <dbReference type="SAM" id="MobiDB-lite"/>
    </source>
</evidence>
<feature type="transmembrane region" description="Helical" evidence="9">
    <location>
        <begin position="397"/>
        <end position="420"/>
    </location>
</feature>
<feature type="transmembrane region" description="Helical" evidence="9">
    <location>
        <begin position="130"/>
        <end position="150"/>
    </location>
</feature>
<dbReference type="Proteomes" id="UP001596114">
    <property type="component" value="Unassembled WGS sequence"/>
</dbReference>
<dbReference type="EC" id="2.4.-.-" evidence="11"/>
<proteinExistence type="predicted"/>
<evidence type="ECO:0000259" key="10">
    <source>
        <dbReference type="Pfam" id="PF13231"/>
    </source>
</evidence>
<keyword evidence="2" id="KW-1003">Cell membrane</keyword>
<feature type="region of interest" description="Disordered" evidence="8">
    <location>
        <begin position="459"/>
        <end position="480"/>
    </location>
</feature>
<keyword evidence="6 9" id="KW-1133">Transmembrane helix</keyword>
<feature type="transmembrane region" description="Helical" evidence="9">
    <location>
        <begin position="98"/>
        <end position="118"/>
    </location>
</feature>
<accession>A0ABW0QQT4</accession>
<sequence>MKFNDSTAGKRWRWPLALLAVSLLALALRWYYVSTALVLQPVRGDATQYVAYAWNLAQHAVFAKDAPGAAVIHPDNYRDPGYPLFLAIWMKWLGDGDAWYSAVLLCQAFLGALTVMLASQLGRYWLPSRWAFAAGVLMAVWPHSITITSYLLSETLFGFLCVLAALLCASAFRRESRLWAIFAGVVFGMASLTNAMLLPFGVLLAIFFAWRRLARPGVCIVLAIGCILLPGAWAIRNAQIAPPAAESSSLARALQNLEQGSWPDFQFAWRQSAVGTPAARIPAQVVLRQVDAEYQLLRSDPRLGAAALTGRFAQHPLRYARWYLIEKPYLLWGWNIEIGQGDIYVYPTANSPFQTRPAWIALAALCHALNLPLMLLGFASAFLAWPARRPFASLEKPYSRASFITVLALAAFVTAVYTSLQSEPRYSIPFRSFEILLAITPLWAVARWWQNNRRLSPRASRQPSQVNHADPPSSSSTPER</sequence>
<organism evidence="11 12">
    <name type="scientific">Rhodanobacter ginsengisoli</name>
    <dbReference type="NCBI Taxonomy" id="418646"/>
    <lineage>
        <taxon>Bacteria</taxon>
        <taxon>Pseudomonadati</taxon>
        <taxon>Pseudomonadota</taxon>
        <taxon>Gammaproteobacteria</taxon>
        <taxon>Lysobacterales</taxon>
        <taxon>Rhodanobacteraceae</taxon>
        <taxon>Rhodanobacter</taxon>
    </lineage>
</organism>
<evidence type="ECO:0000313" key="12">
    <source>
        <dbReference type="Proteomes" id="UP001596114"/>
    </source>
</evidence>
<feature type="transmembrane region" description="Helical" evidence="9">
    <location>
        <begin position="213"/>
        <end position="235"/>
    </location>
</feature>
<dbReference type="GO" id="GO:0016757">
    <property type="term" value="F:glycosyltransferase activity"/>
    <property type="evidence" value="ECO:0007669"/>
    <property type="project" value="UniProtKB-KW"/>
</dbReference>
<evidence type="ECO:0000256" key="6">
    <source>
        <dbReference type="ARBA" id="ARBA00022989"/>
    </source>
</evidence>
<comment type="caution">
    <text evidence="11">The sequence shown here is derived from an EMBL/GenBank/DDBJ whole genome shotgun (WGS) entry which is preliminary data.</text>
</comment>
<dbReference type="InterPro" id="IPR038731">
    <property type="entry name" value="RgtA/B/C-like"/>
</dbReference>
<keyword evidence="12" id="KW-1185">Reference proteome</keyword>
<dbReference type="RefSeq" id="WP_377320448.1">
    <property type="nucleotide sequence ID" value="NZ_JBHSNF010000002.1"/>
</dbReference>
<dbReference type="InterPro" id="IPR050297">
    <property type="entry name" value="LipidA_mod_glycosyltrf_83"/>
</dbReference>
<feature type="transmembrane region" description="Helical" evidence="9">
    <location>
        <begin position="179"/>
        <end position="207"/>
    </location>
</feature>
<protein>
    <submittedName>
        <fullName evidence="11">ArnT family glycosyltransferase</fullName>
        <ecNumber evidence="11">2.4.-.-</ecNumber>
    </submittedName>
</protein>
<feature type="domain" description="Glycosyltransferase RgtA/B/C/D-like" evidence="10">
    <location>
        <begin position="80"/>
        <end position="228"/>
    </location>
</feature>
<feature type="transmembrane region" description="Helical" evidence="9">
    <location>
        <begin position="156"/>
        <end position="172"/>
    </location>
</feature>
<dbReference type="PANTHER" id="PTHR33908:SF11">
    <property type="entry name" value="MEMBRANE PROTEIN"/>
    <property type="match status" value="1"/>
</dbReference>
<keyword evidence="7 9" id="KW-0472">Membrane</keyword>
<evidence type="ECO:0000256" key="3">
    <source>
        <dbReference type="ARBA" id="ARBA00022676"/>
    </source>
</evidence>
<dbReference type="EMBL" id="JBHSNF010000002">
    <property type="protein sequence ID" value="MFC5526624.1"/>
    <property type="molecule type" value="Genomic_DNA"/>
</dbReference>
<evidence type="ECO:0000256" key="4">
    <source>
        <dbReference type="ARBA" id="ARBA00022679"/>
    </source>
</evidence>
<evidence type="ECO:0000256" key="9">
    <source>
        <dbReference type="SAM" id="Phobius"/>
    </source>
</evidence>
<evidence type="ECO:0000313" key="11">
    <source>
        <dbReference type="EMBL" id="MFC5526624.1"/>
    </source>
</evidence>
<gene>
    <name evidence="11" type="ORF">ACFPPA_12855</name>
</gene>